<dbReference type="SMART" id="SM00175">
    <property type="entry name" value="RAB"/>
    <property type="match status" value="1"/>
</dbReference>
<dbReference type="InterPro" id="IPR001806">
    <property type="entry name" value="Small_GTPase"/>
</dbReference>
<evidence type="ECO:0000256" key="1">
    <source>
        <dbReference type="ARBA" id="ARBA00006270"/>
    </source>
</evidence>
<dbReference type="Proteomes" id="UP000237000">
    <property type="component" value="Unassembled WGS sequence"/>
</dbReference>
<reference evidence="3" key="1">
    <citation type="submission" date="2016-06" db="EMBL/GenBank/DDBJ databases">
        <title>Parallel loss of symbiosis genes in relatives of nitrogen-fixing non-legume Parasponia.</title>
        <authorList>
            <person name="Van Velzen R."/>
            <person name="Holmer R."/>
            <person name="Bu F."/>
            <person name="Rutten L."/>
            <person name="Van Zeijl A."/>
            <person name="Liu W."/>
            <person name="Santuari L."/>
            <person name="Cao Q."/>
            <person name="Sharma T."/>
            <person name="Shen D."/>
            <person name="Roswanjaya Y."/>
            <person name="Wardhani T."/>
            <person name="Kalhor M.S."/>
            <person name="Jansen J."/>
            <person name="Van den Hoogen J."/>
            <person name="Gungor B."/>
            <person name="Hartog M."/>
            <person name="Hontelez J."/>
            <person name="Verver J."/>
            <person name="Yang W.-C."/>
            <person name="Schijlen E."/>
            <person name="Repin R."/>
            <person name="Schilthuizen M."/>
            <person name="Schranz E."/>
            <person name="Heidstra R."/>
            <person name="Miyata K."/>
            <person name="Fedorova E."/>
            <person name="Kohlen W."/>
            <person name="Bisseling T."/>
            <person name="Smit S."/>
            <person name="Geurts R."/>
        </authorList>
    </citation>
    <scope>NUCLEOTIDE SEQUENCE [LARGE SCALE GENOMIC DNA]</scope>
    <source>
        <strain evidence="3">cv. RG33-2</strain>
    </source>
</reference>
<protein>
    <submittedName>
        <fullName evidence="2">Small GTPase superfamily, Rab type</fullName>
    </submittedName>
</protein>
<dbReference type="STRING" id="63057.A0A2P5CY82"/>
<dbReference type="Gene3D" id="3.40.50.300">
    <property type="entry name" value="P-loop containing nucleotide triphosphate hydrolases"/>
    <property type="match status" value="1"/>
</dbReference>
<accession>A0A2P5CY82</accession>
<evidence type="ECO:0000313" key="2">
    <source>
        <dbReference type="EMBL" id="PON65977.1"/>
    </source>
</evidence>
<gene>
    <name evidence="2" type="ORF">TorRG33x02_269760</name>
</gene>
<dbReference type="AlphaFoldDB" id="A0A2P5CY82"/>
<name>A0A2P5CY82_TREOI</name>
<dbReference type="Pfam" id="PF00071">
    <property type="entry name" value="Ras"/>
    <property type="match status" value="1"/>
</dbReference>
<dbReference type="EMBL" id="JXTC01000316">
    <property type="protein sequence ID" value="PON65977.1"/>
    <property type="molecule type" value="Genomic_DNA"/>
</dbReference>
<dbReference type="InterPro" id="IPR027417">
    <property type="entry name" value="P-loop_NTPase"/>
</dbReference>
<dbReference type="InterPro" id="IPR005225">
    <property type="entry name" value="Small_GTP-bd"/>
</dbReference>
<sequence>MADHEEQEKRRLLLKMLLLGDAEVGKSNLLTRFTRNEFAHNLKATVGVEFEVRQGKKITALIWDTAGQERFRSLSNVYFMLHSLFTISLEGLPFRMSSAGSMSLAVSF</sequence>
<dbReference type="InParanoid" id="A0A2P5CY82"/>
<dbReference type="GO" id="GO:0005525">
    <property type="term" value="F:GTP binding"/>
    <property type="evidence" value="ECO:0007669"/>
    <property type="project" value="InterPro"/>
</dbReference>
<keyword evidence="3" id="KW-1185">Reference proteome</keyword>
<comment type="similarity">
    <text evidence="1">Belongs to the small GTPase superfamily. Rab family.</text>
</comment>
<dbReference type="OrthoDB" id="9989112at2759"/>
<dbReference type="NCBIfam" id="TIGR00231">
    <property type="entry name" value="small_GTP"/>
    <property type="match status" value="1"/>
</dbReference>
<organism evidence="2 3">
    <name type="scientific">Trema orientale</name>
    <name type="common">Charcoal tree</name>
    <name type="synonym">Celtis orientalis</name>
    <dbReference type="NCBI Taxonomy" id="63057"/>
    <lineage>
        <taxon>Eukaryota</taxon>
        <taxon>Viridiplantae</taxon>
        <taxon>Streptophyta</taxon>
        <taxon>Embryophyta</taxon>
        <taxon>Tracheophyta</taxon>
        <taxon>Spermatophyta</taxon>
        <taxon>Magnoliopsida</taxon>
        <taxon>eudicotyledons</taxon>
        <taxon>Gunneridae</taxon>
        <taxon>Pentapetalae</taxon>
        <taxon>rosids</taxon>
        <taxon>fabids</taxon>
        <taxon>Rosales</taxon>
        <taxon>Cannabaceae</taxon>
        <taxon>Trema</taxon>
    </lineage>
</organism>
<dbReference type="InterPro" id="IPR050209">
    <property type="entry name" value="Rab_GTPases_membrane_traffic"/>
</dbReference>
<proteinExistence type="inferred from homology"/>
<dbReference type="PROSITE" id="PS51419">
    <property type="entry name" value="RAB"/>
    <property type="match status" value="1"/>
</dbReference>
<comment type="caution">
    <text evidence="2">The sequence shown here is derived from an EMBL/GenBank/DDBJ whole genome shotgun (WGS) entry which is preliminary data.</text>
</comment>
<dbReference type="PANTHER" id="PTHR47979">
    <property type="entry name" value="DRAB11-RELATED"/>
    <property type="match status" value="1"/>
</dbReference>
<evidence type="ECO:0000313" key="3">
    <source>
        <dbReference type="Proteomes" id="UP000237000"/>
    </source>
</evidence>
<dbReference type="PRINTS" id="PR00449">
    <property type="entry name" value="RASTRNSFRMNG"/>
</dbReference>
<dbReference type="GO" id="GO:0003924">
    <property type="term" value="F:GTPase activity"/>
    <property type="evidence" value="ECO:0007669"/>
    <property type="project" value="InterPro"/>
</dbReference>
<dbReference type="SUPFAM" id="SSF52540">
    <property type="entry name" value="P-loop containing nucleoside triphosphate hydrolases"/>
    <property type="match status" value="1"/>
</dbReference>